<proteinExistence type="predicted"/>
<protein>
    <submittedName>
        <fullName evidence="1">Uncharacterized protein</fullName>
    </submittedName>
</protein>
<evidence type="ECO:0000313" key="1">
    <source>
        <dbReference type="EMBL" id="KAI0054689.1"/>
    </source>
</evidence>
<name>A0ACB8SEC5_9AGAM</name>
<dbReference type="EMBL" id="MU277363">
    <property type="protein sequence ID" value="KAI0054689.1"/>
    <property type="molecule type" value="Genomic_DNA"/>
</dbReference>
<sequence>MVAGLFETIRQGSRGLSRKKRRRAAQGLFSLPYRLCIVVGDGLSNENECYDPLERLLATYRDMAAPYKPQNVAWPSLEVELTTGGDSDIFLRRARLCAVVQQFSLDGEVWDPVFEREKMEWAIYERGDPEGNEVQSADVRAKSGLTARRAPEGYMGVVFRLALVVVGFRIRFGGSRRGGVDFPLASFRLRLQRRILRGGVQTDVVDSGRTQLIFIAEFGPLADAHDASFPYVLLPKETLTTKRVMLDEDSEIDSRELVG</sequence>
<dbReference type="Proteomes" id="UP000814140">
    <property type="component" value="Unassembled WGS sequence"/>
</dbReference>
<evidence type="ECO:0000313" key="2">
    <source>
        <dbReference type="Proteomes" id="UP000814140"/>
    </source>
</evidence>
<comment type="caution">
    <text evidence="1">The sequence shown here is derived from an EMBL/GenBank/DDBJ whole genome shotgun (WGS) entry which is preliminary data.</text>
</comment>
<keyword evidence="2" id="KW-1185">Reference proteome</keyword>
<reference evidence="1" key="2">
    <citation type="journal article" date="2022" name="New Phytol.">
        <title>Evolutionary transition to the ectomycorrhizal habit in the genomes of a hyperdiverse lineage of mushroom-forming fungi.</title>
        <authorList>
            <person name="Looney B."/>
            <person name="Miyauchi S."/>
            <person name="Morin E."/>
            <person name="Drula E."/>
            <person name="Courty P.E."/>
            <person name="Kohler A."/>
            <person name="Kuo A."/>
            <person name="LaButti K."/>
            <person name="Pangilinan J."/>
            <person name="Lipzen A."/>
            <person name="Riley R."/>
            <person name="Andreopoulos W."/>
            <person name="He G."/>
            <person name="Johnson J."/>
            <person name="Nolan M."/>
            <person name="Tritt A."/>
            <person name="Barry K.W."/>
            <person name="Grigoriev I.V."/>
            <person name="Nagy L.G."/>
            <person name="Hibbett D."/>
            <person name="Henrissat B."/>
            <person name="Matheny P.B."/>
            <person name="Labbe J."/>
            <person name="Martin F.M."/>
        </authorList>
    </citation>
    <scope>NUCLEOTIDE SEQUENCE</scope>
    <source>
        <strain evidence="1">HHB10654</strain>
    </source>
</reference>
<gene>
    <name evidence="1" type="ORF">BV25DRAFT_1922464</name>
</gene>
<accession>A0ACB8SEC5</accession>
<organism evidence="1 2">
    <name type="scientific">Artomyces pyxidatus</name>
    <dbReference type="NCBI Taxonomy" id="48021"/>
    <lineage>
        <taxon>Eukaryota</taxon>
        <taxon>Fungi</taxon>
        <taxon>Dikarya</taxon>
        <taxon>Basidiomycota</taxon>
        <taxon>Agaricomycotina</taxon>
        <taxon>Agaricomycetes</taxon>
        <taxon>Russulales</taxon>
        <taxon>Auriscalpiaceae</taxon>
        <taxon>Artomyces</taxon>
    </lineage>
</organism>
<reference evidence="1" key="1">
    <citation type="submission" date="2021-03" db="EMBL/GenBank/DDBJ databases">
        <authorList>
            <consortium name="DOE Joint Genome Institute"/>
            <person name="Ahrendt S."/>
            <person name="Looney B.P."/>
            <person name="Miyauchi S."/>
            <person name="Morin E."/>
            <person name="Drula E."/>
            <person name="Courty P.E."/>
            <person name="Chicoki N."/>
            <person name="Fauchery L."/>
            <person name="Kohler A."/>
            <person name="Kuo A."/>
            <person name="Labutti K."/>
            <person name="Pangilinan J."/>
            <person name="Lipzen A."/>
            <person name="Riley R."/>
            <person name="Andreopoulos W."/>
            <person name="He G."/>
            <person name="Johnson J."/>
            <person name="Barry K.W."/>
            <person name="Grigoriev I.V."/>
            <person name="Nagy L."/>
            <person name="Hibbett D."/>
            <person name="Henrissat B."/>
            <person name="Matheny P.B."/>
            <person name="Labbe J."/>
            <person name="Martin F."/>
        </authorList>
    </citation>
    <scope>NUCLEOTIDE SEQUENCE</scope>
    <source>
        <strain evidence="1">HHB10654</strain>
    </source>
</reference>